<comment type="caution">
    <text evidence="1">The sequence shown here is derived from an EMBL/GenBank/DDBJ whole genome shotgun (WGS) entry which is preliminary data.</text>
</comment>
<evidence type="ECO:0000313" key="2">
    <source>
        <dbReference type="Proteomes" id="UP001205105"/>
    </source>
</evidence>
<evidence type="ECO:0000313" key="1">
    <source>
        <dbReference type="EMBL" id="KAI7841417.1"/>
    </source>
</evidence>
<accession>A0AAD5H6U5</accession>
<gene>
    <name evidence="1" type="ORF">COHA_004812</name>
</gene>
<dbReference type="EMBL" id="JADXDR010000063">
    <property type="protein sequence ID" value="KAI7841417.1"/>
    <property type="molecule type" value="Genomic_DNA"/>
</dbReference>
<proteinExistence type="predicted"/>
<organism evidence="1 2">
    <name type="scientific">Chlorella ohadii</name>
    <dbReference type="NCBI Taxonomy" id="2649997"/>
    <lineage>
        <taxon>Eukaryota</taxon>
        <taxon>Viridiplantae</taxon>
        <taxon>Chlorophyta</taxon>
        <taxon>core chlorophytes</taxon>
        <taxon>Trebouxiophyceae</taxon>
        <taxon>Chlorellales</taxon>
        <taxon>Chlorellaceae</taxon>
        <taxon>Chlorella clade</taxon>
        <taxon>Chlorella</taxon>
    </lineage>
</organism>
<dbReference type="Gene3D" id="1.25.70.10">
    <property type="entry name" value="Transcription termination factor 3, mitochondrial"/>
    <property type="match status" value="1"/>
</dbReference>
<sequence length="147" mass="16242">MPILTIRCNALLARLLHRCVPLFCQEVDKRAGPLFGQLLGLGLTGKEAARCFERLSMAELVAAVHKDALLLTMDPEELQEQEAVLREELGADRDVFASMLLLEPSAVVEGCAHDLQKRVTRLVEELGQQGALETVMDMPTLLTVDDF</sequence>
<dbReference type="Proteomes" id="UP001205105">
    <property type="component" value="Unassembled WGS sequence"/>
</dbReference>
<reference evidence="1" key="1">
    <citation type="submission" date="2020-11" db="EMBL/GenBank/DDBJ databases">
        <title>Chlorella ohadii genome sequencing and assembly.</title>
        <authorList>
            <person name="Murik O."/>
            <person name="Treves H."/>
            <person name="Kedem I."/>
            <person name="Shotland Y."/>
            <person name="Kaplan A."/>
        </authorList>
    </citation>
    <scope>NUCLEOTIDE SEQUENCE</scope>
    <source>
        <strain evidence="1">1</strain>
    </source>
</reference>
<dbReference type="AlphaFoldDB" id="A0AAD5H6U5"/>
<protein>
    <submittedName>
        <fullName evidence="1">Uncharacterized protein</fullName>
    </submittedName>
</protein>
<name>A0AAD5H6U5_9CHLO</name>
<dbReference type="InterPro" id="IPR038538">
    <property type="entry name" value="MTERF_sf"/>
</dbReference>
<keyword evidence="2" id="KW-1185">Reference proteome</keyword>